<dbReference type="InterPro" id="IPR041698">
    <property type="entry name" value="Methyltransf_25"/>
</dbReference>
<dbReference type="InterPro" id="IPR029063">
    <property type="entry name" value="SAM-dependent_MTases_sf"/>
</dbReference>
<accession>A0A430A183</accession>
<comment type="caution">
    <text evidence="3">The sequence shown here is derived from an EMBL/GenBank/DDBJ whole genome shotgun (WGS) entry which is preliminary data.</text>
</comment>
<evidence type="ECO:0000259" key="2">
    <source>
        <dbReference type="Pfam" id="PF13649"/>
    </source>
</evidence>
<dbReference type="PANTHER" id="PTHR43861">
    <property type="entry name" value="TRANS-ACONITATE 2-METHYLTRANSFERASE-RELATED"/>
    <property type="match status" value="1"/>
</dbReference>
<dbReference type="Pfam" id="PF13649">
    <property type="entry name" value="Methyltransf_25"/>
    <property type="match status" value="1"/>
</dbReference>
<proteinExistence type="predicted"/>
<protein>
    <submittedName>
        <fullName evidence="3">SAM-dependent methyltransferase</fullName>
    </submittedName>
</protein>
<evidence type="ECO:0000313" key="3">
    <source>
        <dbReference type="EMBL" id="RSU00156.1"/>
    </source>
</evidence>
<dbReference type="AlphaFoldDB" id="A0A430A183"/>
<dbReference type="Gene3D" id="3.40.50.150">
    <property type="entry name" value="Vaccinia Virus protein VP39"/>
    <property type="match status" value="1"/>
</dbReference>
<reference evidence="3 4" key="1">
    <citation type="submission" date="2017-05" db="EMBL/GenBank/DDBJ databases">
        <title>Vagococcus spp. assemblies.</title>
        <authorList>
            <person name="Gulvik C.A."/>
        </authorList>
    </citation>
    <scope>NUCLEOTIDE SEQUENCE [LARGE SCALE GENOMIC DNA]</scope>
    <source>
        <strain evidence="3 4">SS1995</strain>
    </source>
</reference>
<feature type="domain" description="Methyltransferase" evidence="2">
    <location>
        <begin position="38"/>
        <end position="133"/>
    </location>
</feature>
<organism evidence="3 4">
    <name type="scientific">Vagococcus vulneris</name>
    <dbReference type="NCBI Taxonomy" id="1977869"/>
    <lineage>
        <taxon>Bacteria</taxon>
        <taxon>Bacillati</taxon>
        <taxon>Bacillota</taxon>
        <taxon>Bacilli</taxon>
        <taxon>Lactobacillales</taxon>
        <taxon>Enterococcaceae</taxon>
        <taxon>Vagococcus</taxon>
    </lineage>
</organism>
<sequence length="244" mass="28442">MASYETFAAIYDEVMDSSLYNDWLEFTKRHMSDKGHAVLELACGTGILSILLANEGYDVTGVDLSHDMIRLADKRGRENKTDVVFKQGDMLQLDDISKYNMVTCYSDSLCYMPNEQAVLDVFTGVHKSLKDDGRFIFDVHSIFQIEEMFKEYSYHYQTDDFAFLWESYPGVNEFSVEHFLTFFIKETDDRFVRVDELHEERTYELDTYISLLQDAGFSSVDICADFTDDAPQDDSTRWFFVCYK</sequence>
<evidence type="ECO:0000313" key="4">
    <source>
        <dbReference type="Proteomes" id="UP000287857"/>
    </source>
</evidence>
<keyword evidence="4" id="KW-1185">Reference proteome</keyword>
<dbReference type="Gene3D" id="2.20.25.110">
    <property type="entry name" value="S-adenosyl-L-methionine-dependent methyltransferases"/>
    <property type="match status" value="1"/>
</dbReference>
<dbReference type="Proteomes" id="UP000287857">
    <property type="component" value="Unassembled WGS sequence"/>
</dbReference>
<dbReference type="GO" id="GO:0008168">
    <property type="term" value="F:methyltransferase activity"/>
    <property type="evidence" value="ECO:0007669"/>
    <property type="project" value="UniProtKB-KW"/>
</dbReference>
<dbReference type="CDD" id="cd02440">
    <property type="entry name" value="AdoMet_MTases"/>
    <property type="match status" value="1"/>
</dbReference>
<dbReference type="EMBL" id="NGJS01000002">
    <property type="protein sequence ID" value="RSU00156.1"/>
    <property type="molecule type" value="Genomic_DNA"/>
</dbReference>
<dbReference type="RefSeq" id="WP_125983109.1">
    <property type="nucleotide sequence ID" value="NZ_NGJS01000002.1"/>
</dbReference>
<evidence type="ECO:0000256" key="1">
    <source>
        <dbReference type="ARBA" id="ARBA00022679"/>
    </source>
</evidence>
<keyword evidence="1 3" id="KW-0808">Transferase</keyword>
<gene>
    <name evidence="3" type="ORF">CBF37_02340</name>
</gene>
<dbReference type="SUPFAM" id="SSF53335">
    <property type="entry name" value="S-adenosyl-L-methionine-dependent methyltransferases"/>
    <property type="match status" value="1"/>
</dbReference>
<dbReference type="OrthoDB" id="9811589at2"/>
<dbReference type="GO" id="GO:0032259">
    <property type="term" value="P:methylation"/>
    <property type="evidence" value="ECO:0007669"/>
    <property type="project" value="UniProtKB-KW"/>
</dbReference>
<keyword evidence="3" id="KW-0489">Methyltransferase</keyword>
<name>A0A430A183_9ENTE</name>